<accession>A0AAE0NHJ4</accession>
<feature type="compositionally biased region" description="Polar residues" evidence="1">
    <location>
        <begin position="175"/>
        <end position="208"/>
    </location>
</feature>
<dbReference type="Proteomes" id="UP001285441">
    <property type="component" value="Unassembled WGS sequence"/>
</dbReference>
<dbReference type="GO" id="GO:0031931">
    <property type="term" value="C:TORC1 complex"/>
    <property type="evidence" value="ECO:0007669"/>
    <property type="project" value="TreeGrafter"/>
</dbReference>
<reference evidence="2" key="2">
    <citation type="submission" date="2023-06" db="EMBL/GenBank/DDBJ databases">
        <authorList>
            <consortium name="Lawrence Berkeley National Laboratory"/>
            <person name="Haridas S."/>
            <person name="Hensen N."/>
            <person name="Bonometti L."/>
            <person name="Westerberg I."/>
            <person name="Brannstrom I.O."/>
            <person name="Guillou S."/>
            <person name="Cros-Aarteil S."/>
            <person name="Calhoun S."/>
            <person name="Kuo A."/>
            <person name="Mondo S."/>
            <person name="Pangilinan J."/>
            <person name="Riley R."/>
            <person name="LaButti K."/>
            <person name="Andreopoulos B."/>
            <person name="Lipzen A."/>
            <person name="Chen C."/>
            <person name="Yanf M."/>
            <person name="Daum C."/>
            <person name="Ng V."/>
            <person name="Clum A."/>
            <person name="Steindorff A."/>
            <person name="Ohm R."/>
            <person name="Martin F."/>
            <person name="Silar P."/>
            <person name="Natvig D."/>
            <person name="Lalanne C."/>
            <person name="Gautier V."/>
            <person name="Ament-velasquez S.L."/>
            <person name="Kruys A."/>
            <person name="Hutchinson M.I."/>
            <person name="Powell A.J."/>
            <person name="Barry K."/>
            <person name="Miller A.N."/>
            <person name="Grigoriev I.V."/>
            <person name="Debuchy R."/>
            <person name="Gladieux P."/>
            <person name="Thoren M.H."/>
            <person name="Johannesson H."/>
        </authorList>
    </citation>
    <scope>NUCLEOTIDE SEQUENCE</scope>
    <source>
        <strain evidence="2">CBS 232.78</strain>
    </source>
</reference>
<comment type="caution">
    <text evidence="2">The sequence shown here is derived from an EMBL/GenBank/DDBJ whole genome shotgun (WGS) entry which is preliminary data.</text>
</comment>
<feature type="region of interest" description="Disordered" evidence="1">
    <location>
        <begin position="385"/>
        <end position="411"/>
    </location>
</feature>
<dbReference type="PANTHER" id="PTHR22794">
    <property type="entry name" value="THAP DOMAIN PROTEIN 11"/>
    <property type="match status" value="1"/>
</dbReference>
<feature type="compositionally biased region" description="Polar residues" evidence="1">
    <location>
        <begin position="325"/>
        <end position="348"/>
    </location>
</feature>
<keyword evidence="3" id="KW-1185">Reference proteome</keyword>
<reference evidence="2" key="1">
    <citation type="journal article" date="2023" name="Mol. Phylogenet. Evol.">
        <title>Genome-scale phylogeny and comparative genomics of the fungal order Sordariales.</title>
        <authorList>
            <person name="Hensen N."/>
            <person name="Bonometti L."/>
            <person name="Westerberg I."/>
            <person name="Brannstrom I.O."/>
            <person name="Guillou S."/>
            <person name="Cros-Aarteil S."/>
            <person name="Calhoun S."/>
            <person name="Haridas S."/>
            <person name="Kuo A."/>
            <person name="Mondo S."/>
            <person name="Pangilinan J."/>
            <person name="Riley R."/>
            <person name="LaButti K."/>
            <person name="Andreopoulos B."/>
            <person name="Lipzen A."/>
            <person name="Chen C."/>
            <person name="Yan M."/>
            <person name="Daum C."/>
            <person name="Ng V."/>
            <person name="Clum A."/>
            <person name="Steindorff A."/>
            <person name="Ohm R.A."/>
            <person name="Martin F."/>
            <person name="Silar P."/>
            <person name="Natvig D.O."/>
            <person name="Lalanne C."/>
            <person name="Gautier V."/>
            <person name="Ament-Velasquez S.L."/>
            <person name="Kruys A."/>
            <person name="Hutchinson M.I."/>
            <person name="Powell A.J."/>
            <person name="Barry K."/>
            <person name="Miller A.N."/>
            <person name="Grigoriev I.V."/>
            <person name="Debuchy R."/>
            <person name="Gladieux P."/>
            <person name="Hiltunen Thoren M."/>
            <person name="Johannesson H."/>
        </authorList>
    </citation>
    <scope>NUCLEOTIDE SEQUENCE</scope>
    <source>
        <strain evidence="2">CBS 232.78</strain>
    </source>
</reference>
<feature type="region of interest" description="Disordered" evidence="1">
    <location>
        <begin position="252"/>
        <end position="367"/>
    </location>
</feature>
<feature type="compositionally biased region" description="Acidic residues" evidence="1">
    <location>
        <begin position="160"/>
        <end position="173"/>
    </location>
</feature>
<feature type="region of interest" description="Disordered" evidence="1">
    <location>
        <begin position="1"/>
        <end position="211"/>
    </location>
</feature>
<evidence type="ECO:0000256" key="1">
    <source>
        <dbReference type="SAM" id="MobiDB-lite"/>
    </source>
</evidence>
<gene>
    <name evidence="2" type="ORF">B0H63DRAFT_209806</name>
</gene>
<dbReference type="PANTHER" id="PTHR22794:SF2">
    <property type="entry name" value="THAP DOMAIN-CONTAINING PROTEIN 11"/>
    <property type="match status" value="1"/>
</dbReference>
<protein>
    <submittedName>
        <fullName evidence="2">Uncharacterized protein</fullName>
    </submittedName>
</protein>
<organism evidence="2 3">
    <name type="scientific">Podospora didyma</name>
    <dbReference type="NCBI Taxonomy" id="330526"/>
    <lineage>
        <taxon>Eukaryota</taxon>
        <taxon>Fungi</taxon>
        <taxon>Dikarya</taxon>
        <taxon>Ascomycota</taxon>
        <taxon>Pezizomycotina</taxon>
        <taxon>Sordariomycetes</taxon>
        <taxon>Sordariomycetidae</taxon>
        <taxon>Sordariales</taxon>
        <taxon>Podosporaceae</taxon>
        <taxon>Podospora</taxon>
    </lineage>
</organism>
<proteinExistence type="predicted"/>
<dbReference type="EMBL" id="JAULSW010000005">
    <property type="protein sequence ID" value="KAK3381612.1"/>
    <property type="molecule type" value="Genomic_DNA"/>
</dbReference>
<feature type="compositionally biased region" description="Basic and acidic residues" evidence="1">
    <location>
        <begin position="279"/>
        <end position="289"/>
    </location>
</feature>
<feature type="compositionally biased region" description="Polar residues" evidence="1">
    <location>
        <begin position="128"/>
        <end position="145"/>
    </location>
</feature>
<dbReference type="GO" id="GO:0000329">
    <property type="term" value="C:fungal-type vacuole membrane"/>
    <property type="evidence" value="ECO:0007669"/>
    <property type="project" value="TreeGrafter"/>
</dbReference>
<evidence type="ECO:0000313" key="2">
    <source>
        <dbReference type="EMBL" id="KAK3381612.1"/>
    </source>
</evidence>
<feature type="compositionally biased region" description="Basic residues" evidence="1">
    <location>
        <begin position="32"/>
        <end position="41"/>
    </location>
</feature>
<sequence>MAKDRDSDLSGTSSQLKRPPLNHYDSTDSQPHGHHRSRSQKHIVGGGGRLHARVPSSKALHKHHASTTSASKLSRRHGSLSPERAIGPPAASTHRRATSDLKLTRDPSATDLKKNASQTSFKGKRNKSASSLKRSTSQPAVSQLKSAVPGSKVHFNLGDDGQDDDNGPEDEWVDASTSASPLLSRRNSTVNGAGQVANPPTSNDNFPSPSLLARREDKDTAEQVAVNTAHDLAQSLSRDIASHKQYLTSRILQRTPSHGAPPKMSTDNVLVRPSSSHRHSPDLGDDHDGSSSFSATRHLMRTFGPGSSGGKEQMSSRFIRPDSQLPGSETPGNGFLTSATRTGLSRTGVNDKAQAPLPRRPRSMGSLAQARDQLYEDMRRADEPIEDPSLTDEEDLDNLGASGGPRARRRGGAYAIPRDMNRTQQKMNLQRVSSTLEPSHPHPAVRLGLAGVPVDVTPLIGGSTFDAQDPMLGRVLERTGMEYLVVRRYQNPVARSLARLAQLPGMNINRRIPPRPGTGHSRKSSDLGAFLRNTREPEPRDPPSAATTITDAVRRPTTPRRAFSAIGVSSTGSSLENDDGASKIHERQNLSGASLVDGVEDAGTIALLRMMWDKNMDLSASQD</sequence>
<name>A0AAE0NHJ4_9PEZI</name>
<feature type="compositionally biased region" description="Acidic residues" evidence="1">
    <location>
        <begin position="385"/>
        <end position="397"/>
    </location>
</feature>
<feature type="region of interest" description="Disordered" evidence="1">
    <location>
        <begin position="532"/>
        <end position="581"/>
    </location>
</feature>
<evidence type="ECO:0000313" key="3">
    <source>
        <dbReference type="Proteomes" id="UP001285441"/>
    </source>
</evidence>
<dbReference type="AlphaFoldDB" id="A0AAE0NHJ4"/>